<organism evidence="1">
    <name type="scientific">Dichomitus squalens</name>
    <dbReference type="NCBI Taxonomy" id="114155"/>
    <lineage>
        <taxon>Eukaryota</taxon>
        <taxon>Fungi</taxon>
        <taxon>Dikarya</taxon>
        <taxon>Basidiomycota</taxon>
        <taxon>Agaricomycotina</taxon>
        <taxon>Agaricomycetes</taxon>
        <taxon>Polyporales</taxon>
        <taxon>Polyporaceae</taxon>
        <taxon>Dichomitus</taxon>
    </lineage>
</organism>
<evidence type="ECO:0000313" key="1">
    <source>
        <dbReference type="EMBL" id="TBU23720.1"/>
    </source>
</evidence>
<protein>
    <submittedName>
        <fullName evidence="1">Uncharacterized protein</fullName>
    </submittedName>
</protein>
<sequence>MNVIAEVLRRCESVASLDAGWCLAGSSAARSDRCRGGQTSIAFPGREMYAKILRSRIPGPAQSQGRIEVWVRLTFVDGAWYCLDVFRRTGANPVAARSSADDCDVMTGSRSCSCLKQFTLLEPDSVSIQPC</sequence>
<reference evidence="1" key="1">
    <citation type="submission" date="2019-01" db="EMBL/GenBank/DDBJ databases">
        <title>Draft genome sequences of three monokaryotic isolates of the white-rot basidiomycete fungus Dichomitus squalens.</title>
        <authorList>
            <consortium name="DOE Joint Genome Institute"/>
            <person name="Lopez S.C."/>
            <person name="Andreopoulos B."/>
            <person name="Pangilinan J."/>
            <person name="Lipzen A."/>
            <person name="Riley R."/>
            <person name="Ahrendt S."/>
            <person name="Ng V."/>
            <person name="Barry K."/>
            <person name="Daum C."/>
            <person name="Grigoriev I.V."/>
            <person name="Hilden K.S."/>
            <person name="Makela M.R."/>
            <person name="de Vries R.P."/>
        </authorList>
    </citation>
    <scope>NUCLEOTIDE SEQUENCE [LARGE SCALE GENOMIC DNA]</scope>
    <source>
        <strain evidence="1">OM18370.1</strain>
    </source>
</reference>
<dbReference type="EMBL" id="ML143497">
    <property type="protein sequence ID" value="TBU23720.1"/>
    <property type="molecule type" value="Genomic_DNA"/>
</dbReference>
<proteinExistence type="predicted"/>
<dbReference type="AlphaFoldDB" id="A0A4Q9M9A5"/>
<dbReference type="Proteomes" id="UP000292957">
    <property type="component" value="Unassembled WGS sequence"/>
</dbReference>
<name>A0A4Q9M9A5_9APHY</name>
<accession>A0A4Q9M9A5</accession>
<gene>
    <name evidence="1" type="ORF">BD311DRAFT_66068</name>
</gene>